<keyword evidence="3" id="KW-1185">Reference proteome</keyword>
<dbReference type="EMBL" id="KQ965228">
    <property type="protein sequence ID" value="KXN64725.1"/>
    <property type="molecule type" value="Genomic_DNA"/>
</dbReference>
<proteinExistence type="predicted"/>
<protein>
    <recommendedName>
        <fullName evidence="1">Integrase zinc-binding domain-containing protein</fullName>
    </recommendedName>
</protein>
<sequence length="71" mass="8336">MTNIIAQNLIKDIETLKTSKYKFINELLMQNEIDFETFHENPTSSHPGTGITLELIKRQFTWPKITRSIQK</sequence>
<reference evidence="2 3" key="1">
    <citation type="journal article" date="2015" name="Genome Biol. Evol.">
        <title>Phylogenomic analyses indicate that early fungi evolved digesting cell walls of algal ancestors of land plants.</title>
        <authorList>
            <person name="Chang Y."/>
            <person name="Wang S."/>
            <person name="Sekimoto S."/>
            <person name="Aerts A.L."/>
            <person name="Choi C."/>
            <person name="Clum A."/>
            <person name="LaButti K.M."/>
            <person name="Lindquist E.A."/>
            <person name="Yee Ngan C."/>
            <person name="Ohm R.A."/>
            <person name="Salamov A.A."/>
            <person name="Grigoriev I.V."/>
            <person name="Spatafora J.W."/>
            <person name="Berbee M.L."/>
        </authorList>
    </citation>
    <scope>NUCLEOTIDE SEQUENCE [LARGE SCALE GENOMIC DNA]</scope>
    <source>
        <strain evidence="2 3">NRRL 28638</strain>
    </source>
</reference>
<feature type="domain" description="Integrase zinc-binding" evidence="1">
    <location>
        <begin position="35"/>
        <end position="71"/>
    </location>
</feature>
<gene>
    <name evidence="2" type="ORF">CONCODRAFT_14040</name>
</gene>
<dbReference type="InterPro" id="IPR041588">
    <property type="entry name" value="Integrase_H2C2"/>
</dbReference>
<evidence type="ECO:0000313" key="3">
    <source>
        <dbReference type="Proteomes" id="UP000070444"/>
    </source>
</evidence>
<accession>A0A137NPP9</accession>
<dbReference type="OrthoDB" id="3341476at2759"/>
<evidence type="ECO:0000313" key="2">
    <source>
        <dbReference type="EMBL" id="KXN64725.1"/>
    </source>
</evidence>
<evidence type="ECO:0000259" key="1">
    <source>
        <dbReference type="Pfam" id="PF17921"/>
    </source>
</evidence>
<organism evidence="2 3">
    <name type="scientific">Conidiobolus coronatus (strain ATCC 28846 / CBS 209.66 / NRRL 28638)</name>
    <name type="common">Delacroixia coronata</name>
    <dbReference type="NCBI Taxonomy" id="796925"/>
    <lineage>
        <taxon>Eukaryota</taxon>
        <taxon>Fungi</taxon>
        <taxon>Fungi incertae sedis</taxon>
        <taxon>Zoopagomycota</taxon>
        <taxon>Entomophthoromycotina</taxon>
        <taxon>Entomophthoromycetes</taxon>
        <taxon>Entomophthorales</taxon>
        <taxon>Ancylistaceae</taxon>
        <taxon>Conidiobolus</taxon>
    </lineage>
</organism>
<dbReference type="Pfam" id="PF17921">
    <property type="entry name" value="Integrase_H2C2"/>
    <property type="match status" value="1"/>
</dbReference>
<dbReference type="Proteomes" id="UP000070444">
    <property type="component" value="Unassembled WGS sequence"/>
</dbReference>
<name>A0A137NPP9_CONC2</name>
<dbReference type="AlphaFoldDB" id="A0A137NPP9"/>